<evidence type="ECO:0000256" key="2">
    <source>
        <dbReference type="SAM" id="MobiDB-lite"/>
    </source>
</evidence>
<name>A0AAN6IKD2_9EURO</name>
<feature type="region of interest" description="Disordered" evidence="2">
    <location>
        <begin position="546"/>
        <end position="578"/>
    </location>
</feature>
<feature type="coiled-coil region" evidence="1">
    <location>
        <begin position="579"/>
        <end position="606"/>
    </location>
</feature>
<feature type="region of interest" description="Disordered" evidence="2">
    <location>
        <begin position="1052"/>
        <end position="1144"/>
    </location>
</feature>
<dbReference type="CDD" id="cd04401">
    <property type="entry name" value="RhoGAP_fMSB1"/>
    <property type="match status" value="1"/>
</dbReference>
<feature type="compositionally biased region" description="Polar residues" evidence="2">
    <location>
        <begin position="841"/>
        <end position="854"/>
    </location>
</feature>
<dbReference type="PANTHER" id="PTHR28093:SF1">
    <property type="entry name" value="MORPHOGENESIS-RELATED PROTEIN MSB1"/>
    <property type="match status" value="1"/>
</dbReference>
<sequence length="1144" mass="125582">MPFFSKVFKSKDAGVKKANVPTTNGNTHKTPQWSDAWLRTRVDPEEVSELLQLCTSELKSRALDVPFLLLPFRPSSDPSAARTFMRNFFLPPQDREPLRGSLLQNELRMTEVMVLISVMKWCWARLPGGVVTWEVYEGFKVGEKDSNYARDAFSTFVPLGVDSPVRVQIIQDFFDLIAAVAAHGKANGFGGHKLSRYAGWWAFEHYDTGKGFESGYKSWENAADATAHLFFAYLRSLSPGAGKTSGILSLPRSLQQLLDSTVYPPQNSLLLNDTTKVVMIVDVVSPTPYALLRRAKKFEYRDDDQGLQQFASYDDPVEALTDECRRVLKAISSANQSHISNANTSTSLRDPSWSRFEDIGFGSSLDDEEEEGDDFLGPKPASSRPLRTAPRARGYQDLARPTTPSWADFLSSGFDEHGNRAPAPILLPPDKILPPINATMIRGQSSQSHRRKLNAQPILDPGELASITRTDVDDSFWWVWISSLAPEEPTSRKAVFGRCALIETILPYGQWMVMEEQVKGAAPEPAAGAYIAETKKSFLGFTTKGGRLTRRRSGTKKSPLSPEPPIATPSKATLAPDQQAKIQRAAAELTRKKEAEDRENEAAVARRGRMAQTMIASKTNSIFTIGPLIKDEASPALQWASQYDKKAIRAKYLGDTLAGQGSREMLTLPSNGMGISRSTSTLSVVSKNKDLPVPPPDNASRPAFVDRSQSEEAPQVATARMTPAAMSPAPVEQPQPFEEAPPIVIEPAPIPTDPEVRVDSEAVPEAAEVPLPPATPEIPQELAMEKPVNARPQPAKLTKSFDGQRKVSPPQQKKIKGKVSNGPPPAQRKSGIRRLFGSKQPKPNQSGPRQSLESQPAPGSPVAANPAVAAARRALEGKPAPDDGPTSPPLSPAHFARLANAKAPKAVQHDGVDTTSMSAAVELGSTPQLTHYPEPAQQQYAPPPAIGQDADYDGLSRVDTNEREHANREFSRFDQGPLSDQPAFDPPDTPNRSAFMTPAEEMPQTRYEDIPPADYGGQGQARYEDHPAHYASQNQVYYDEHPQAPFSVHAEVTVEEPEPSVIEEEEEEDEAFPPQVNPTDRWAQIRKNAADRAARQSEEQTSRSRTETRTDDGETSGEETIESRVARIKARVAELTGNMDGNRR</sequence>
<feature type="compositionally biased region" description="Low complexity" evidence="2">
    <location>
        <begin position="736"/>
        <end position="747"/>
    </location>
</feature>
<feature type="compositionally biased region" description="Acidic residues" evidence="2">
    <location>
        <begin position="1053"/>
        <end position="1071"/>
    </location>
</feature>
<feature type="compositionally biased region" description="Basic and acidic residues" evidence="2">
    <location>
        <begin position="954"/>
        <end position="972"/>
    </location>
</feature>
<dbReference type="InterPro" id="IPR037508">
    <property type="entry name" value="Msb1/Mug8"/>
</dbReference>
<comment type="caution">
    <text evidence="4">The sequence shown here is derived from an EMBL/GenBank/DDBJ whole genome shotgun (WGS) entry which is preliminary data.</text>
</comment>
<dbReference type="PANTHER" id="PTHR28093">
    <property type="entry name" value="MORPHOGENESIS-RELATED PROTEIN MSB1"/>
    <property type="match status" value="1"/>
</dbReference>
<evidence type="ECO:0000256" key="1">
    <source>
        <dbReference type="SAM" id="Coils"/>
    </source>
</evidence>
<reference evidence="4" key="1">
    <citation type="journal article" date="2022" name="bioRxiv">
        <title>Deciphering the potential niche of two novel black yeast fungi from a biological soil crust based on their genomes, phenotypes, and melanin regulation.</title>
        <authorList>
            <consortium name="DOE Joint Genome Institute"/>
            <person name="Carr E.C."/>
            <person name="Barton Q."/>
            <person name="Grambo S."/>
            <person name="Sullivan M."/>
            <person name="Renfro C.M."/>
            <person name="Kuo A."/>
            <person name="Pangilinan J."/>
            <person name="Lipzen A."/>
            <person name="Keymanesh K."/>
            <person name="Savage E."/>
            <person name="Barry K."/>
            <person name="Grigoriev I.V."/>
            <person name="Riekhof W.R."/>
            <person name="Harris S.S."/>
        </authorList>
    </citation>
    <scope>NUCLEOTIDE SEQUENCE</scope>
    <source>
        <strain evidence="4">JF 03-4F</strain>
    </source>
</reference>
<organism evidence="4 5">
    <name type="scientific">Exophiala viscosa</name>
    <dbReference type="NCBI Taxonomy" id="2486360"/>
    <lineage>
        <taxon>Eukaryota</taxon>
        <taxon>Fungi</taxon>
        <taxon>Dikarya</taxon>
        <taxon>Ascomycota</taxon>
        <taxon>Pezizomycotina</taxon>
        <taxon>Eurotiomycetes</taxon>
        <taxon>Chaetothyriomycetidae</taxon>
        <taxon>Chaetothyriales</taxon>
        <taxon>Herpotrichiellaceae</taxon>
        <taxon>Exophiala</taxon>
    </lineage>
</organism>
<protein>
    <recommendedName>
        <fullName evidence="3">Meiotically up-regulated protein Msb1/Mug8 domain-containing protein</fullName>
    </recommendedName>
</protein>
<dbReference type="InterPro" id="IPR012965">
    <property type="entry name" value="Msb1/Mug8_dom"/>
</dbReference>
<feature type="domain" description="Meiotically up-regulated protein Msb1/Mug8" evidence="3">
    <location>
        <begin position="42"/>
        <end position="517"/>
    </location>
</feature>
<evidence type="ECO:0000259" key="3">
    <source>
        <dbReference type="Pfam" id="PF08101"/>
    </source>
</evidence>
<evidence type="ECO:0000313" key="5">
    <source>
        <dbReference type="Proteomes" id="UP001203852"/>
    </source>
</evidence>
<proteinExistence type="predicted"/>
<accession>A0AAN6IKD2</accession>
<dbReference type="Proteomes" id="UP001203852">
    <property type="component" value="Unassembled WGS sequence"/>
</dbReference>
<feature type="compositionally biased region" description="Low complexity" evidence="2">
    <location>
        <begin position="856"/>
        <end position="872"/>
    </location>
</feature>
<dbReference type="Pfam" id="PF08101">
    <property type="entry name" value="Msb1-Mug8_dom"/>
    <property type="match status" value="1"/>
</dbReference>
<gene>
    <name evidence="4" type="ORF">EDD36DRAFT_31642</name>
</gene>
<dbReference type="AlphaFoldDB" id="A0AAN6IKD2"/>
<feature type="compositionally biased region" description="Basic and acidic residues" evidence="2">
    <location>
        <begin position="1088"/>
        <end position="1112"/>
    </location>
</feature>
<dbReference type="EMBL" id="MU404350">
    <property type="protein sequence ID" value="KAI1618444.1"/>
    <property type="molecule type" value="Genomic_DNA"/>
</dbReference>
<feature type="compositionally biased region" description="Acidic residues" evidence="2">
    <location>
        <begin position="365"/>
        <end position="374"/>
    </location>
</feature>
<keyword evidence="1" id="KW-0175">Coiled coil</keyword>
<evidence type="ECO:0000313" key="4">
    <source>
        <dbReference type="EMBL" id="KAI1618444.1"/>
    </source>
</evidence>
<keyword evidence="5" id="KW-1185">Reference proteome</keyword>
<feature type="region of interest" description="Disordered" evidence="2">
    <location>
        <begin position="359"/>
        <end position="391"/>
    </location>
</feature>
<feature type="region of interest" description="Disordered" evidence="2">
    <location>
        <begin position="687"/>
        <end position="1022"/>
    </location>
</feature>